<protein>
    <submittedName>
        <fullName evidence="4">Enoyl-[acyl-carrier-protein] reductase FabK</fullName>
    </submittedName>
</protein>
<dbReference type="InterPro" id="IPR017569">
    <property type="entry name" value="Enoyl_ACP_red-II_put"/>
</dbReference>
<accession>A0ABS6EAZ7</accession>
<organism evidence="4 5">
    <name type="scientific">Tissierella simiarum</name>
    <dbReference type="NCBI Taxonomy" id="2841534"/>
    <lineage>
        <taxon>Bacteria</taxon>
        <taxon>Bacillati</taxon>
        <taxon>Bacillota</taxon>
        <taxon>Tissierellia</taxon>
        <taxon>Tissierellales</taxon>
        <taxon>Tissierellaceae</taxon>
        <taxon>Tissierella</taxon>
    </lineage>
</organism>
<dbReference type="Proteomes" id="UP000749471">
    <property type="component" value="Unassembled WGS sequence"/>
</dbReference>
<evidence type="ECO:0000256" key="1">
    <source>
        <dbReference type="ARBA" id="ARBA00022630"/>
    </source>
</evidence>
<reference evidence="4 5" key="1">
    <citation type="submission" date="2021-06" db="EMBL/GenBank/DDBJ databases">
        <authorList>
            <person name="Sun Q."/>
            <person name="Li D."/>
        </authorList>
    </citation>
    <scope>NUCLEOTIDE SEQUENCE [LARGE SCALE GENOMIC DNA]</scope>
    <source>
        <strain evidence="4 5">MSJ-40</strain>
    </source>
</reference>
<name>A0ABS6EAZ7_9FIRM</name>
<keyword evidence="1" id="KW-0285">Flavoprotein</keyword>
<evidence type="ECO:0000256" key="2">
    <source>
        <dbReference type="ARBA" id="ARBA00022643"/>
    </source>
</evidence>
<dbReference type="CDD" id="cd04730">
    <property type="entry name" value="NPD_like"/>
    <property type="match status" value="1"/>
</dbReference>
<dbReference type="NCBIfam" id="TIGR03151">
    <property type="entry name" value="enACPred_II"/>
    <property type="match status" value="1"/>
</dbReference>
<gene>
    <name evidence="4" type="primary">fabK</name>
    <name evidence="4" type="ORF">KQI42_18285</name>
</gene>
<dbReference type="PANTHER" id="PTHR32332:SF20">
    <property type="entry name" value="2-NITROPROPANE DIOXYGENASE-LIKE PROTEIN"/>
    <property type="match status" value="1"/>
</dbReference>
<proteinExistence type="predicted"/>
<keyword evidence="3" id="KW-0560">Oxidoreductase</keyword>
<keyword evidence="2" id="KW-0288">FMN</keyword>
<dbReference type="PANTHER" id="PTHR32332">
    <property type="entry name" value="2-NITROPROPANE DIOXYGENASE"/>
    <property type="match status" value="1"/>
</dbReference>
<dbReference type="RefSeq" id="WP_216521866.1">
    <property type="nucleotide sequence ID" value="NZ_JAHLPM010000022.1"/>
</dbReference>
<sequence length="319" mass="34224">MFHTRICEILNIKYPILQGGMAWVATHELAAAVSEAGGLGIIAAGNAPKEVVRDEIRKLKNLTDKPFGVNIMLMSPFAEDIVGIVCDEKVPVVTTGAGNPGKFIKKLKEHDVKIIPVVPTVSLAIRLEREGVDALIVEGTEAGGHIGELTTFALVPQVVDSVKIPVIAAGGVGDGRGFLAALSLGAEGVQIGTRFVCSTEAKVHLNYKEAIIKAKDRDAQVTGRSTGYPVRALKNRFTKEYLALEKSGVPFEELEELGAGRLKLAVVEGDINYGSLMAGQISGLIKDIKPCKEIIEDIIIYAVKELDLLYSLKRGDINE</sequence>
<dbReference type="InterPro" id="IPR004136">
    <property type="entry name" value="NMO"/>
</dbReference>
<evidence type="ECO:0000313" key="5">
    <source>
        <dbReference type="Proteomes" id="UP000749471"/>
    </source>
</evidence>
<comment type="caution">
    <text evidence="4">The sequence shown here is derived from an EMBL/GenBank/DDBJ whole genome shotgun (WGS) entry which is preliminary data.</text>
</comment>
<dbReference type="Pfam" id="PF03060">
    <property type="entry name" value="NMO"/>
    <property type="match status" value="1"/>
</dbReference>
<evidence type="ECO:0000256" key="3">
    <source>
        <dbReference type="ARBA" id="ARBA00023002"/>
    </source>
</evidence>
<keyword evidence="5" id="KW-1185">Reference proteome</keyword>
<dbReference type="EMBL" id="JAHLPM010000022">
    <property type="protein sequence ID" value="MBU5439962.1"/>
    <property type="molecule type" value="Genomic_DNA"/>
</dbReference>
<evidence type="ECO:0000313" key="4">
    <source>
        <dbReference type="EMBL" id="MBU5439962.1"/>
    </source>
</evidence>